<protein>
    <submittedName>
        <fullName evidence="1">Uncharacterized protein</fullName>
    </submittedName>
</protein>
<proteinExistence type="predicted"/>
<gene>
    <name evidence="1" type="ORF">Dpoa569_0001348</name>
</gene>
<name>A0A5B8I4P9_9GAMM</name>
<keyword evidence="2" id="KW-1185">Reference proteome</keyword>
<dbReference type="Proteomes" id="UP000320591">
    <property type="component" value="Chromosome"/>
</dbReference>
<sequence length="200" mass="20919">MNPINQTPADISCEGNSLAFVFRQMLSRCSFVELAQVTAITGSTLTVRRFVNPVDASGKKINDTDLIYNVPFMRLQHGQSAVIMNPSVGDVGLILVCDRDISLVKSSGAQAIPGSKREHNLADAVYLGGIGLLNPTPTQYIEFADGGITIMAPNGMHIIGPVTTTSTITAAGDIRAGNISVENHAHGGVQSGGSLTSGPQ</sequence>
<dbReference type="OrthoDB" id="1903830at2"/>
<dbReference type="RefSeq" id="WP_042871451.1">
    <property type="nucleotide sequence ID" value="NZ_CM001975.1"/>
</dbReference>
<evidence type="ECO:0000313" key="2">
    <source>
        <dbReference type="Proteomes" id="UP000320591"/>
    </source>
</evidence>
<dbReference type="STRING" id="568768.GCA_000406125_02510"/>
<dbReference type="InterPro" id="IPR044033">
    <property type="entry name" value="GpV-like_apex"/>
</dbReference>
<dbReference type="AlphaFoldDB" id="A0A5B8I4P9"/>
<accession>A0A5B8I4P9</accession>
<reference evidence="1 2" key="1">
    <citation type="journal article" date="2019" name="Environ. Microbiol.">
        <title>The phytopathogenic nature of Dickeya aquatica 174/2 and the dynamic early evolution of Dickeya pathogenicity.</title>
        <authorList>
            <person name="Duprey A."/>
            <person name="Taib N."/>
            <person name="Leonard S."/>
            <person name="Garin T."/>
            <person name="Flandrois J.P."/>
            <person name="Nasser W."/>
            <person name="Brochier-Armanet C."/>
            <person name="Reverchon S."/>
        </authorList>
    </citation>
    <scope>NUCLEOTIDE SEQUENCE [LARGE SCALE GENOMIC DNA]</scope>
    <source>
        <strain evidence="1 2">NCPPB 569</strain>
    </source>
</reference>
<organism evidence="1 2">
    <name type="scientific">Dickeya poaceiphila</name>
    <dbReference type="NCBI Taxonomy" id="568768"/>
    <lineage>
        <taxon>Bacteria</taxon>
        <taxon>Pseudomonadati</taxon>
        <taxon>Pseudomonadota</taxon>
        <taxon>Gammaproteobacteria</taxon>
        <taxon>Enterobacterales</taxon>
        <taxon>Pectobacteriaceae</taxon>
        <taxon>Dickeya</taxon>
    </lineage>
</organism>
<dbReference type="InterPro" id="IPR037026">
    <property type="entry name" value="Vgr_OB-fold_dom_sf"/>
</dbReference>
<dbReference type="KEGG" id="dic:Dpoa569_0001348"/>
<dbReference type="Pfam" id="PF18946">
    <property type="entry name" value="Apex"/>
    <property type="match status" value="1"/>
</dbReference>
<dbReference type="Gene3D" id="2.40.50.230">
    <property type="entry name" value="Gp5 N-terminal domain"/>
    <property type="match status" value="1"/>
</dbReference>
<dbReference type="EMBL" id="CP042220">
    <property type="protein sequence ID" value="QDX29563.1"/>
    <property type="molecule type" value="Genomic_DNA"/>
</dbReference>
<evidence type="ECO:0000313" key="1">
    <source>
        <dbReference type="EMBL" id="QDX29563.1"/>
    </source>
</evidence>